<dbReference type="AlphaFoldDB" id="A0A9P4S7H9"/>
<proteinExistence type="predicted"/>
<evidence type="ECO:0000313" key="3">
    <source>
        <dbReference type="Proteomes" id="UP000799429"/>
    </source>
</evidence>
<protein>
    <submittedName>
        <fullName evidence="2">Uncharacterized protein</fullName>
    </submittedName>
</protein>
<sequence>MTGTTKGYEKYEIIHAPNKKGIAITIFNASDPKGARAPYEATSPATYDEKALQSPVCDKKEDELPVEQENSNNHKEGTKTDIDDKKEQGGWMRTRKNSGRREFRNPRVSSILSSVK</sequence>
<dbReference type="Proteomes" id="UP000799429">
    <property type="component" value="Unassembled WGS sequence"/>
</dbReference>
<keyword evidence="3" id="KW-1185">Reference proteome</keyword>
<gene>
    <name evidence="2" type="ORF">M501DRAFT_986357</name>
</gene>
<dbReference type="EMBL" id="MU006099">
    <property type="protein sequence ID" value="KAF2837548.1"/>
    <property type="molecule type" value="Genomic_DNA"/>
</dbReference>
<accession>A0A9P4S7H9</accession>
<organism evidence="2 3">
    <name type="scientific">Patellaria atrata CBS 101060</name>
    <dbReference type="NCBI Taxonomy" id="1346257"/>
    <lineage>
        <taxon>Eukaryota</taxon>
        <taxon>Fungi</taxon>
        <taxon>Dikarya</taxon>
        <taxon>Ascomycota</taxon>
        <taxon>Pezizomycotina</taxon>
        <taxon>Dothideomycetes</taxon>
        <taxon>Dothideomycetes incertae sedis</taxon>
        <taxon>Patellariales</taxon>
        <taxon>Patellariaceae</taxon>
        <taxon>Patellaria</taxon>
    </lineage>
</organism>
<evidence type="ECO:0000256" key="1">
    <source>
        <dbReference type="SAM" id="MobiDB-lite"/>
    </source>
</evidence>
<feature type="region of interest" description="Disordered" evidence="1">
    <location>
        <begin position="32"/>
        <end position="116"/>
    </location>
</feature>
<feature type="compositionally biased region" description="Basic and acidic residues" evidence="1">
    <location>
        <begin position="72"/>
        <end position="88"/>
    </location>
</feature>
<reference evidence="2" key="1">
    <citation type="journal article" date="2020" name="Stud. Mycol.">
        <title>101 Dothideomycetes genomes: a test case for predicting lifestyles and emergence of pathogens.</title>
        <authorList>
            <person name="Haridas S."/>
            <person name="Albert R."/>
            <person name="Binder M."/>
            <person name="Bloem J."/>
            <person name="Labutti K."/>
            <person name="Salamov A."/>
            <person name="Andreopoulos B."/>
            <person name="Baker S."/>
            <person name="Barry K."/>
            <person name="Bills G."/>
            <person name="Bluhm B."/>
            <person name="Cannon C."/>
            <person name="Castanera R."/>
            <person name="Culley D."/>
            <person name="Daum C."/>
            <person name="Ezra D."/>
            <person name="Gonzalez J."/>
            <person name="Henrissat B."/>
            <person name="Kuo A."/>
            <person name="Liang C."/>
            <person name="Lipzen A."/>
            <person name="Lutzoni F."/>
            <person name="Magnuson J."/>
            <person name="Mondo S."/>
            <person name="Nolan M."/>
            <person name="Ohm R."/>
            <person name="Pangilinan J."/>
            <person name="Park H.-J."/>
            <person name="Ramirez L."/>
            <person name="Alfaro M."/>
            <person name="Sun H."/>
            <person name="Tritt A."/>
            <person name="Yoshinaga Y."/>
            <person name="Zwiers L.-H."/>
            <person name="Turgeon B."/>
            <person name="Goodwin S."/>
            <person name="Spatafora J."/>
            <person name="Crous P."/>
            <person name="Grigoriev I."/>
        </authorList>
    </citation>
    <scope>NUCLEOTIDE SEQUENCE</scope>
    <source>
        <strain evidence="2">CBS 101060</strain>
    </source>
</reference>
<evidence type="ECO:0000313" key="2">
    <source>
        <dbReference type="EMBL" id="KAF2837548.1"/>
    </source>
</evidence>
<feature type="compositionally biased region" description="Basic and acidic residues" evidence="1">
    <location>
        <begin position="47"/>
        <end position="63"/>
    </location>
</feature>
<comment type="caution">
    <text evidence="2">The sequence shown here is derived from an EMBL/GenBank/DDBJ whole genome shotgun (WGS) entry which is preliminary data.</text>
</comment>
<name>A0A9P4S7H9_9PEZI</name>
<feature type="compositionally biased region" description="Polar residues" evidence="1">
    <location>
        <begin position="107"/>
        <end position="116"/>
    </location>
</feature>